<evidence type="ECO:0000259" key="5">
    <source>
        <dbReference type="PROSITE" id="PS51078"/>
    </source>
</evidence>
<dbReference type="SUPFAM" id="SSF55781">
    <property type="entry name" value="GAF domain-like"/>
    <property type="match status" value="1"/>
</dbReference>
<dbReference type="SMART" id="SM00346">
    <property type="entry name" value="HTH_ICLR"/>
    <property type="match status" value="1"/>
</dbReference>
<keyword evidence="3" id="KW-0804">Transcription</keyword>
<evidence type="ECO:0000256" key="1">
    <source>
        <dbReference type="ARBA" id="ARBA00023015"/>
    </source>
</evidence>
<keyword evidence="7" id="KW-1185">Reference proteome</keyword>
<evidence type="ECO:0000256" key="3">
    <source>
        <dbReference type="ARBA" id="ARBA00023163"/>
    </source>
</evidence>
<dbReference type="PROSITE" id="PS51078">
    <property type="entry name" value="ICLR_ED"/>
    <property type="match status" value="1"/>
</dbReference>
<keyword evidence="2" id="KW-0238">DNA-binding</keyword>
<dbReference type="InterPro" id="IPR005471">
    <property type="entry name" value="Tscrpt_reg_IclR_N"/>
</dbReference>
<evidence type="ECO:0000256" key="2">
    <source>
        <dbReference type="ARBA" id="ARBA00023125"/>
    </source>
</evidence>
<dbReference type="InterPro" id="IPR036388">
    <property type="entry name" value="WH-like_DNA-bd_sf"/>
</dbReference>
<proteinExistence type="predicted"/>
<dbReference type="InterPro" id="IPR036390">
    <property type="entry name" value="WH_DNA-bd_sf"/>
</dbReference>
<gene>
    <name evidence="6" type="ORF">J4032_17135</name>
</gene>
<name>A0ABY3WZ53_9ACTN</name>
<feature type="domain" description="HTH iclR-type" evidence="4">
    <location>
        <begin position="1"/>
        <end position="61"/>
    </location>
</feature>
<evidence type="ECO:0000259" key="4">
    <source>
        <dbReference type="PROSITE" id="PS51077"/>
    </source>
</evidence>
<accession>A0ABY3WZ53</accession>
<evidence type="ECO:0000313" key="6">
    <source>
        <dbReference type="EMBL" id="UNM16567.1"/>
    </source>
</evidence>
<dbReference type="InterPro" id="IPR050707">
    <property type="entry name" value="HTH_MetabolicPath_Reg"/>
</dbReference>
<protein>
    <submittedName>
        <fullName evidence="6">IclR family transcriptional regulator</fullName>
    </submittedName>
</protein>
<dbReference type="InterPro" id="IPR014757">
    <property type="entry name" value="Tscrpt_reg_IclR_C"/>
</dbReference>
<dbReference type="Pfam" id="PF09339">
    <property type="entry name" value="HTH_IclR"/>
    <property type="match status" value="1"/>
</dbReference>
<keyword evidence="1" id="KW-0805">Transcription regulation</keyword>
<dbReference type="PANTHER" id="PTHR30136:SF24">
    <property type="entry name" value="HTH-TYPE TRANSCRIPTIONAL REPRESSOR ALLR"/>
    <property type="match status" value="1"/>
</dbReference>
<dbReference type="PROSITE" id="PS51077">
    <property type="entry name" value="HTH_ICLR"/>
    <property type="match status" value="1"/>
</dbReference>
<reference evidence="6 7" key="1">
    <citation type="submission" date="2021-03" db="EMBL/GenBank/DDBJ databases">
        <title>Complete genome of Streptomyces formicae strain 1H-GS9 (DSM 100524).</title>
        <authorList>
            <person name="Atanasov K.E."/>
            <person name="Altabella T."/>
            <person name="Ferrer A."/>
        </authorList>
    </citation>
    <scope>NUCLEOTIDE SEQUENCE [LARGE SCALE GENOMIC DNA]</scope>
    <source>
        <strain evidence="6 7">1H-GS9</strain>
    </source>
</reference>
<dbReference type="Gene3D" id="3.30.450.40">
    <property type="match status" value="1"/>
</dbReference>
<feature type="domain" description="IclR-ED" evidence="5">
    <location>
        <begin position="62"/>
        <end position="244"/>
    </location>
</feature>
<dbReference type="Pfam" id="PF01614">
    <property type="entry name" value="IclR_C"/>
    <property type="match status" value="1"/>
</dbReference>
<dbReference type="Gene3D" id="1.10.10.10">
    <property type="entry name" value="Winged helix-like DNA-binding domain superfamily/Winged helix DNA-binding domain"/>
    <property type="match status" value="1"/>
</dbReference>
<evidence type="ECO:0000313" key="7">
    <source>
        <dbReference type="Proteomes" id="UP000828924"/>
    </source>
</evidence>
<sequence>MESVDNALRLLLLLQQDEPLRVSDAAEELGVARSTAHRLLAMLRYRGFAEQGHDKIYRPGPAFYRAGLGSRAPREVSEVARPYLEALNQQVGETVHLVARAGADVRFLDSVETTRALRVGSRAGALMPAHRTSGGKALLAELSYEELAALYADGLPTDLPFDVADVAGFHRALAMVRRAGYGLNSGESEPGVTAVGACVHGPDGRALAALAVSAPSLRLPKSRVPEIAAAVRATASRLSAELAE</sequence>
<dbReference type="InterPro" id="IPR029016">
    <property type="entry name" value="GAF-like_dom_sf"/>
</dbReference>
<dbReference type="SUPFAM" id="SSF46785">
    <property type="entry name" value="Winged helix' DNA-binding domain"/>
    <property type="match status" value="1"/>
</dbReference>
<dbReference type="PANTHER" id="PTHR30136">
    <property type="entry name" value="HELIX-TURN-HELIX TRANSCRIPTIONAL REGULATOR, ICLR FAMILY"/>
    <property type="match status" value="1"/>
</dbReference>
<dbReference type="EMBL" id="CP071872">
    <property type="protein sequence ID" value="UNM16567.1"/>
    <property type="molecule type" value="Genomic_DNA"/>
</dbReference>
<dbReference type="Proteomes" id="UP000828924">
    <property type="component" value="Chromosome"/>
</dbReference>
<organism evidence="6 7">
    <name type="scientific">Streptomyces formicae</name>
    <dbReference type="NCBI Taxonomy" id="1616117"/>
    <lineage>
        <taxon>Bacteria</taxon>
        <taxon>Bacillati</taxon>
        <taxon>Actinomycetota</taxon>
        <taxon>Actinomycetes</taxon>
        <taxon>Kitasatosporales</taxon>
        <taxon>Streptomycetaceae</taxon>
        <taxon>Streptomyces</taxon>
    </lineage>
</organism>